<proteinExistence type="predicted"/>
<gene>
    <name evidence="3" type="ORF">UFOVP534_4</name>
</gene>
<feature type="domain" description="Peptidase C51" evidence="2">
    <location>
        <begin position="30"/>
        <end position="117"/>
    </location>
</feature>
<evidence type="ECO:0000259" key="2">
    <source>
        <dbReference type="Pfam" id="PF05257"/>
    </source>
</evidence>
<evidence type="ECO:0000313" key="3">
    <source>
        <dbReference type="EMBL" id="CAB4148450.1"/>
    </source>
</evidence>
<keyword evidence="1" id="KW-0929">Antimicrobial</keyword>
<protein>
    <submittedName>
        <fullName evidence="3">TIGR02594, TIGR02594 family protein</fullName>
    </submittedName>
</protein>
<organism evidence="3">
    <name type="scientific">uncultured Caudovirales phage</name>
    <dbReference type="NCBI Taxonomy" id="2100421"/>
    <lineage>
        <taxon>Viruses</taxon>
        <taxon>Duplodnaviria</taxon>
        <taxon>Heunggongvirae</taxon>
        <taxon>Uroviricota</taxon>
        <taxon>Caudoviricetes</taxon>
        <taxon>Peduoviridae</taxon>
        <taxon>Maltschvirus</taxon>
        <taxon>Maltschvirus maltsch</taxon>
    </lineage>
</organism>
<dbReference type="InterPro" id="IPR007921">
    <property type="entry name" value="CHAP_dom"/>
</dbReference>
<dbReference type="GO" id="GO:0001897">
    <property type="term" value="P:symbiont-mediated cytolysis of host cell"/>
    <property type="evidence" value="ECO:0007669"/>
    <property type="project" value="UniProtKB-ARBA"/>
</dbReference>
<dbReference type="Gene3D" id="3.90.1720.10">
    <property type="entry name" value="endopeptidase domain like (from Nostoc punctiforme)"/>
    <property type="match status" value="1"/>
</dbReference>
<accession>A0A6J5MU15</accession>
<name>A0A6J5MU15_9CAUD</name>
<reference evidence="3" key="1">
    <citation type="submission" date="2020-04" db="EMBL/GenBank/DDBJ databases">
        <authorList>
            <person name="Chiriac C."/>
            <person name="Salcher M."/>
            <person name="Ghai R."/>
            <person name="Kavagutti S V."/>
        </authorList>
    </citation>
    <scope>NUCLEOTIDE SEQUENCE</scope>
</reference>
<dbReference type="SUPFAM" id="SSF54001">
    <property type="entry name" value="Cysteine proteinases"/>
    <property type="match status" value="1"/>
</dbReference>
<dbReference type="Pfam" id="PF05257">
    <property type="entry name" value="CHAP"/>
    <property type="match status" value="1"/>
</dbReference>
<evidence type="ECO:0000256" key="1">
    <source>
        <dbReference type="ARBA" id="ARBA00022529"/>
    </source>
</evidence>
<sequence length="167" mass="18380">MNQRNQIVETAKAELGLIEGPKENQTKYQKTNQPWCGAFVNWVFKEVGVKIPNCVSTLAGATAFKKNNAWQDAESATPEIGDCVFFDFPHDGIDRISHIGIVTQVHTNGTVTTIEGNTAPDKKGDQRNGGQVCEKVRAYKVKNRGKVKPSLPVFIVGFGKPTFKESE</sequence>
<dbReference type="InterPro" id="IPR038765">
    <property type="entry name" value="Papain-like_cys_pep_sf"/>
</dbReference>
<dbReference type="EMBL" id="LR796509">
    <property type="protein sequence ID" value="CAB4148450.1"/>
    <property type="molecule type" value="Genomic_DNA"/>
</dbReference>